<reference evidence="9" key="2">
    <citation type="submission" date="2020-09" db="EMBL/GenBank/DDBJ databases">
        <title>Reference genome assembly for Australian Ascochyta lentis isolate Al4.</title>
        <authorList>
            <person name="Lee R.C."/>
            <person name="Farfan-Caceres L.M."/>
            <person name="Debler J.W."/>
            <person name="Williams A.H."/>
            <person name="Henares B.M."/>
        </authorList>
    </citation>
    <scope>NUCLEOTIDE SEQUENCE</scope>
    <source>
        <strain evidence="9">Al4</strain>
    </source>
</reference>
<keyword evidence="4" id="KW-0175">Coiled coil</keyword>
<dbReference type="InterPro" id="IPR048359">
    <property type="entry name" value="EXOC6_Sec15_N"/>
</dbReference>
<keyword evidence="3 5" id="KW-0268">Exocytosis</keyword>
<evidence type="ECO:0000259" key="7">
    <source>
        <dbReference type="Pfam" id="PF04091"/>
    </source>
</evidence>
<sequence length="790" mass="89342">MPSAIDTGDDLRIAIKQISQSSVGSDYIDQLIPIMKDARYSNQLQLAFDQFSNDREAEIERICNANHQDFVSSVDSMLRIRDQTVQMSGEILQLNESIQESIEKLATQKKALVDSRGVRQNINEATQALNACLNVLRIANQVQDMLRDKNYYAALRALDELQTIHLKEIGRFKIANLIEKSVPQTQDQIREAVKTDLSTWLYRIRESSQFLGEVSFYYTDERRKRNADRAEADTRFAKFKLNSSIELVADETDEFDILNNEEAGNETDFSPLFEAMHINETLGKSDQFKAEYAADRRTQKDLIIPNKLNLLQDECDDLSSLLESIAGFAIIEKATMAKTTNLRQQADVDELWDSMCQSAIKLITDSLPTVESDELLLKIKGRIALFMLTMEASACPAPFPTLANDLKKIGYSVAAMNDLLLTLFSKYSELLKQRFSDDFLEIVQTDDYMPMPINSHEEYDKVVSVSWYTPDKDREELTFPCVLPFSQMYPLCCIDIRNFLNQIYLFSDDYFQKSTIIDETLRTALDDLLCQKVCQSLIDRLSSQYPGQIVQILTNLEHFETACVELQDLLFQARSSPSSATPIILSATDKFSKAKRQASDRIFELVNSKIDDLIETAEYDWMASKPATEPSEYMLELTRYLSNIMSSVLLALPTDVKEFIYFDALSHASTAILALTLDESVKRITPPAVASLATDTQYLVSFVESLGNPILMENLDELTQTVALMGTDDSLEFYDISQRNKKYGKVDQLKGAILLEKCQEGAQVAAQSPTKSAPSERFGTLGSRFGLGRN</sequence>
<dbReference type="GO" id="GO:0006893">
    <property type="term" value="P:Golgi to plasma membrane transport"/>
    <property type="evidence" value="ECO:0007669"/>
    <property type="project" value="TreeGrafter"/>
</dbReference>
<dbReference type="InterPro" id="IPR007225">
    <property type="entry name" value="EXOC6/Sec15"/>
</dbReference>
<dbReference type="Pfam" id="PF20651">
    <property type="entry name" value="EXOC6_Sec15_N"/>
    <property type="match status" value="1"/>
</dbReference>
<evidence type="ECO:0000313" key="9">
    <source>
        <dbReference type="EMBL" id="KAF9694827.1"/>
    </source>
</evidence>
<evidence type="ECO:0000256" key="2">
    <source>
        <dbReference type="ARBA" id="ARBA00022448"/>
    </source>
</evidence>
<dbReference type="InterPro" id="IPR042044">
    <property type="entry name" value="EXOC6PINT-1/Sec15/Tip20_C_dom2"/>
</dbReference>
<dbReference type="GO" id="GO:0000145">
    <property type="term" value="C:exocyst"/>
    <property type="evidence" value="ECO:0007669"/>
    <property type="project" value="UniProtKB-UniRule"/>
</dbReference>
<dbReference type="Pfam" id="PF04091">
    <property type="entry name" value="Sec15_C"/>
    <property type="match status" value="1"/>
</dbReference>
<comment type="caution">
    <text evidence="9">The sequence shown here is derived from an EMBL/GenBank/DDBJ whole genome shotgun (WGS) entry which is preliminary data.</text>
</comment>
<dbReference type="InterPro" id="IPR046361">
    <property type="entry name" value="EXOC6/Sec15_C"/>
</dbReference>
<dbReference type="Gene3D" id="1.10.357.30">
    <property type="entry name" value="Exocyst complex subunit Sec15 C-terminal domain, N-terminal subdomain"/>
    <property type="match status" value="1"/>
</dbReference>
<evidence type="ECO:0000256" key="1">
    <source>
        <dbReference type="ARBA" id="ARBA00007944"/>
    </source>
</evidence>
<evidence type="ECO:0000256" key="5">
    <source>
        <dbReference type="PIRNR" id="PIRNR025007"/>
    </source>
</evidence>
<dbReference type="InterPro" id="IPR042045">
    <property type="entry name" value="EXOC6/Sec15_C_dom1"/>
</dbReference>
<dbReference type="Gene3D" id="1.20.58.670">
    <property type="entry name" value="Dsl1p vesicle tethering complex, Tip20p subunit, domain D"/>
    <property type="match status" value="1"/>
</dbReference>
<comment type="similarity">
    <text evidence="1 5">Belongs to the SEC15 family.</text>
</comment>
<dbReference type="PANTHER" id="PTHR12702:SF0">
    <property type="entry name" value="EXOCYST COMPLEX COMPONENT 6"/>
    <property type="match status" value="1"/>
</dbReference>
<accession>A0A8H7J225</accession>
<gene>
    <name evidence="9" type="ORF">EKO04_007183</name>
</gene>
<name>A0A8H7J225_9PLEO</name>
<dbReference type="EMBL" id="RZGK01000012">
    <property type="protein sequence ID" value="KAF9694827.1"/>
    <property type="molecule type" value="Genomic_DNA"/>
</dbReference>
<reference evidence="9" key="1">
    <citation type="submission" date="2018-12" db="EMBL/GenBank/DDBJ databases">
        <authorList>
            <person name="Syme R.A."/>
            <person name="Farfan-Caceres L."/>
            <person name="Lichtenzveig J."/>
        </authorList>
    </citation>
    <scope>NUCLEOTIDE SEQUENCE</scope>
    <source>
        <strain evidence="9">Al4</strain>
    </source>
</reference>
<evidence type="ECO:0000259" key="8">
    <source>
        <dbReference type="Pfam" id="PF20651"/>
    </source>
</evidence>
<dbReference type="AlphaFoldDB" id="A0A8H7J225"/>
<dbReference type="GO" id="GO:0006886">
    <property type="term" value="P:intracellular protein transport"/>
    <property type="evidence" value="ECO:0007669"/>
    <property type="project" value="InterPro"/>
</dbReference>
<feature type="domain" description="Exocyst complex subunit EXOC6/Sec15 C-terminal" evidence="7">
    <location>
        <begin position="416"/>
        <end position="757"/>
    </location>
</feature>
<evidence type="ECO:0000256" key="3">
    <source>
        <dbReference type="ARBA" id="ARBA00022483"/>
    </source>
</evidence>
<dbReference type="OrthoDB" id="10267033at2759"/>
<organism evidence="9 10">
    <name type="scientific">Ascochyta lentis</name>
    <dbReference type="NCBI Taxonomy" id="205686"/>
    <lineage>
        <taxon>Eukaryota</taxon>
        <taxon>Fungi</taxon>
        <taxon>Dikarya</taxon>
        <taxon>Ascomycota</taxon>
        <taxon>Pezizomycotina</taxon>
        <taxon>Dothideomycetes</taxon>
        <taxon>Pleosporomycetidae</taxon>
        <taxon>Pleosporales</taxon>
        <taxon>Pleosporineae</taxon>
        <taxon>Didymellaceae</taxon>
        <taxon>Ascochyta</taxon>
    </lineage>
</organism>
<comment type="function">
    <text evidence="5">Component of the exocyst complex involved in the docking of exocytic vesicles with fusion sites on the plasma membrane.</text>
</comment>
<evidence type="ECO:0000256" key="4">
    <source>
        <dbReference type="ARBA" id="ARBA00023054"/>
    </source>
</evidence>
<dbReference type="GO" id="GO:0090522">
    <property type="term" value="P:vesicle tethering involved in exocytosis"/>
    <property type="evidence" value="ECO:0007669"/>
    <property type="project" value="UniProtKB-UniRule"/>
</dbReference>
<dbReference type="Proteomes" id="UP000651452">
    <property type="component" value="Unassembled WGS sequence"/>
</dbReference>
<keyword evidence="2 5" id="KW-0813">Transport</keyword>
<evidence type="ECO:0000256" key="6">
    <source>
        <dbReference type="SAM" id="MobiDB-lite"/>
    </source>
</evidence>
<feature type="domain" description="Exocyst complex component EXOC6/Sec15 N-terminal" evidence="8">
    <location>
        <begin position="48"/>
        <end position="216"/>
    </location>
</feature>
<proteinExistence type="inferred from homology"/>
<feature type="region of interest" description="Disordered" evidence="6">
    <location>
        <begin position="765"/>
        <end position="790"/>
    </location>
</feature>
<dbReference type="PANTHER" id="PTHR12702">
    <property type="entry name" value="SEC15"/>
    <property type="match status" value="1"/>
</dbReference>
<dbReference type="FunFam" id="1.10.357.30:FF:000004">
    <property type="entry name" value="Exocyst complex component SEC15"/>
    <property type="match status" value="1"/>
</dbReference>
<dbReference type="PIRSF" id="PIRSF025007">
    <property type="entry name" value="Sec15"/>
    <property type="match status" value="1"/>
</dbReference>
<keyword evidence="10" id="KW-1185">Reference proteome</keyword>
<dbReference type="GO" id="GO:0016020">
    <property type="term" value="C:membrane"/>
    <property type="evidence" value="ECO:0007669"/>
    <property type="project" value="TreeGrafter"/>
</dbReference>
<evidence type="ECO:0000313" key="10">
    <source>
        <dbReference type="Proteomes" id="UP000651452"/>
    </source>
</evidence>
<protein>
    <recommendedName>
        <fullName evidence="5">Exocyst complex component SEC15</fullName>
    </recommendedName>
</protein>